<organism evidence="3 4">
    <name type="scientific">Defluviitalea saccharophila</name>
    <dbReference type="NCBI Taxonomy" id="879970"/>
    <lineage>
        <taxon>Bacteria</taxon>
        <taxon>Bacillati</taxon>
        <taxon>Bacillota</taxon>
        <taxon>Clostridia</taxon>
        <taxon>Lachnospirales</taxon>
        <taxon>Defluviitaleaceae</taxon>
        <taxon>Defluviitalea</taxon>
    </lineage>
</organism>
<dbReference type="PANTHER" id="PTHR33498:SF1">
    <property type="entry name" value="TRANSPOSASE FOR INSERTION SEQUENCE ELEMENT IS1557"/>
    <property type="match status" value="1"/>
</dbReference>
<dbReference type="NCBIfam" id="NF033550">
    <property type="entry name" value="transpos_ISL3"/>
    <property type="match status" value="1"/>
</dbReference>
<gene>
    <name evidence="3" type="ORF">QBE51_00165</name>
</gene>
<feature type="domain" description="Transposase IS204/IS1001/IS1096/IS1165 DDE" evidence="1">
    <location>
        <begin position="124"/>
        <end position="250"/>
    </location>
</feature>
<dbReference type="EMBL" id="CP121687">
    <property type="protein sequence ID" value="WZL69980.1"/>
    <property type="molecule type" value="Genomic_DNA"/>
</dbReference>
<protein>
    <submittedName>
        <fullName evidence="3">ISL3 family transposase</fullName>
    </submittedName>
</protein>
<evidence type="ECO:0000259" key="2">
    <source>
        <dbReference type="Pfam" id="PF14690"/>
    </source>
</evidence>
<feature type="domain" description="Transposase IS204/IS1001/IS1096/IS1165 zinc-finger" evidence="2">
    <location>
        <begin position="5"/>
        <end position="52"/>
    </location>
</feature>
<evidence type="ECO:0000259" key="1">
    <source>
        <dbReference type="Pfam" id="PF01610"/>
    </source>
</evidence>
<sequence length="262" mass="31130">MKEKPSVCPLCGVYEPRLRVHSNRTQEVRDINMTNRRVGLMFKRKRYKCMECNEIFTEECKSIPNKGRMTIRLIEYIKTESEKRTFLSLQKELDISDSTIKNIFLEHIKDLPNYQTELETPMILGIDELFIQGKHRGVFVNGEQNTLMDFTRNRDKETIVAWLKRLKNPENVKIVTMDMWKPYRDAVYEALPNAYVVIDEYHVIKMANEALNTIRKAQKAKLTKKQNTTLKKDRYVLLKRPHKLNPTHIIYRDAWCLAPFQY</sequence>
<proteinExistence type="predicted"/>
<reference evidence="3 4" key="1">
    <citation type="submission" date="2023-03" db="EMBL/GenBank/DDBJ databases">
        <title>Novel Species.</title>
        <authorList>
            <person name="Ma S."/>
        </authorList>
    </citation>
    <scope>NUCLEOTIDE SEQUENCE [LARGE SCALE GENOMIC DNA]</scope>
    <source>
        <strain evidence="3 4">LIND6LT2</strain>
    </source>
</reference>
<dbReference type="Proteomes" id="UP001486565">
    <property type="component" value="Chromosome"/>
</dbReference>
<dbReference type="InterPro" id="IPR047951">
    <property type="entry name" value="Transpos_ISL3"/>
</dbReference>
<dbReference type="Pfam" id="PF14690">
    <property type="entry name" value="Zn_ribbon_ISL3"/>
    <property type="match status" value="1"/>
</dbReference>
<keyword evidence="4" id="KW-1185">Reference proteome</keyword>
<evidence type="ECO:0000313" key="4">
    <source>
        <dbReference type="Proteomes" id="UP001486565"/>
    </source>
</evidence>
<evidence type="ECO:0000313" key="3">
    <source>
        <dbReference type="EMBL" id="WZL69980.1"/>
    </source>
</evidence>
<dbReference type="Pfam" id="PF01610">
    <property type="entry name" value="DDE_Tnp_ISL3"/>
    <property type="match status" value="1"/>
</dbReference>
<dbReference type="RefSeq" id="WP_341876943.1">
    <property type="nucleotide sequence ID" value="NZ_CP121687.1"/>
</dbReference>
<accession>A0ABZ2Y451</accession>
<name>A0ABZ2Y451_9FIRM</name>
<dbReference type="InterPro" id="IPR002560">
    <property type="entry name" value="Transposase_DDE"/>
</dbReference>
<dbReference type="PANTHER" id="PTHR33498">
    <property type="entry name" value="TRANSPOSASE FOR INSERTION SEQUENCE ELEMENT IS1557"/>
    <property type="match status" value="1"/>
</dbReference>
<dbReference type="InterPro" id="IPR029261">
    <property type="entry name" value="Transposase_Znf"/>
</dbReference>